<comment type="caution">
    <text evidence="1">The sequence shown here is derived from an EMBL/GenBank/DDBJ whole genome shotgun (WGS) entry which is preliminary data.</text>
</comment>
<sequence>MVVVVSTLSCVENPTCKRGTKKRRRCDIPVEVNKRISLPVELMPTSIPVEEVTLENCIQMKVADSTEHVANDGCITGIEASDALRHNLSGLALQIKLKMCIIEAWASNWNSVVMERNLLTVAKELAALKSLGLYKEKVCLRFLNILKTRMVELLEQANRPHESITVDLTKLWQLAQVQVHENANKKDVKSDFLRLPGYESSIRDASVVWQAMTMARDRGAQLWHDNKHEQALAFLVTADSYMKRFSVKYERIKVDEAMFAMLQEPKRRNTSTRNVRFAATESIIGTADPTFDRSPICPSKPSRLESLLLRTSREFPAPVF</sequence>
<reference evidence="1 2" key="1">
    <citation type="submission" date="2012-05" db="EMBL/GenBank/DDBJ databases">
        <title>Recombination and specialization in a pathogen metapopulation.</title>
        <authorList>
            <person name="Gardiner A."/>
            <person name="Kemen E."/>
            <person name="Schultz-Larsen T."/>
            <person name="MacLean D."/>
            <person name="Van Oosterhout C."/>
            <person name="Jones J.D.G."/>
        </authorList>
    </citation>
    <scope>NUCLEOTIDE SEQUENCE [LARGE SCALE GENOMIC DNA]</scope>
    <source>
        <strain evidence="1 2">Ac Nc2</strain>
    </source>
</reference>
<dbReference type="Proteomes" id="UP000053237">
    <property type="component" value="Unassembled WGS sequence"/>
</dbReference>
<protein>
    <submittedName>
        <fullName evidence="1">Uncharacterized protein</fullName>
    </submittedName>
</protein>
<proteinExistence type="predicted"/>
<organism evidence="1 2">
    <name type="scientific">Albugo candida</name>
    <dbReference type="NCBI Taxonomy" id="65357"/>
    <lineage>
        <taxon>Eukaryota</taxon>
        <taxon>Sar</taxon>
        <taxon>Stramenopiles</taxon>
        <taxon>Oomycota</taxon>
        <taxon>Peronosporomycetes</taxon>
        <taxon>Albuginales</taxon>
        <taxon>Albuginaceae</taxon>
        <taxon>Albugo</taxon>
    </lineage>
</organism>
<keyword evidence="2" id="KW-1185">Reference proteome</keyword>
<dbReference type="AlphaFoldDB" id="A0A024GSF7"/>
<dbReference type="InParanoid" id="A0A024GSF7"/>
<dbReference type="OrthoDB" id="65755at2759"/>
<evidence type="ECO:0000313" key="2">
    <source>
        <dbReference type="Proteomes" id="UP000053237"/>
    </source>
</evidence>
<evidence type="ECO:0000313" key="1">
    <source>
        <dbReference type="EMBL" id="CCI49664.1"/>
    </source>
</evidence>
<name>A0A024GSF7_9STRA</name>
<dbReference type="EMBL" id="CAIX01000325">
    <property type="protein sequence ID" value="CCI49664.1"/>
    <property type="molecule type" value="Genomic_DNA"/>
</dbReference>
<gene>
    <name evidence="1" type="ORF">BN9_110330</name>
</gene>
<accession>A0A024GSF7</accession>